<dbReference type="PROSITE" id="PS50112">
    <property type="entry name" value="PAS"/>
    <property type="match status" value="1"/>
</dbReference>
<sequence length="777" mass="84541">MALRESESLLDDIPDGVLAVDVTRGTIQSVNDTCCTMLHREESTLVGLPLSEVATDGSSPIGAEAVDKARADGPVTLQWRAQTGHGTALLVESRLTTTTRKGQEIAVLTLREQPQRTAAEPPLERGRDRYRTLFDNDDLVLWEQDFAEARAYAMELADTGEELGTYLDAHPEELLEILARMEVHMVNDAALDFYGVDSKAELVANFDEMMVQDTREGLTAMWKAVVDGQRYFCTECKFRPLDGDEIRYELMEVYVPEAHADDYSLVFTTATDITEQKRREEELASAKERYRRILDRSSDYVLVCDEAGDIDYASPGIETTLGYEPDELEGTDAFEHVHPEDRDHIRSVFEEMLADPEMDVNVEYRVRTKGGSYRWVEARGGNYLDDPLIGGVMVTIRDIVERKQNEQALRAERDARSTLQRELADATSVEAFAGAVCAELVAMDAVTVAQVGRVTATDDIELLAADGPDGSCDSLAVPDGDRPGVTTAIAERDADPTRFPLTAGTDSGTGVVVPIVHDGVTRGVLVVHLASDRTLSDGRVSDLLGESADVLGYAMASDERRRALAADEWVELTATVQTDETPLSRAVAAAGTWVTVDGAVPRQDGAVLCHLTVEGDPAAFVDAAGDTDGIAQVERVGDGPQLQVVVTGSTPSAVVVGRGARLDGADVGPETTRLTVRLPEAASFDPVLGALTDRFDDVTIGEFTTAPTAPDRDDPLSGLTDRQREVLAVAYRGGYFEKPRTQNAGEVADHLDVARPTFDEVLRAAQRNLLETVFDEE</sequence>
<dbReference type="InterPro" id="IPR000700">
    <property type="entry name" value="PAS-assoc_C"/>
</dbReference>
<dbReference type="PROSITE" id="PS50113">
    <property type="entry name" value="PAC"/>
    <property type="match status" value="1"/>
</dbReference>
<reference evidence="5" key="1">
    <citation type="submission" date="2021-06" db="EMBL/GenBank/DDBJ databases">
        <title>Halomicroarcula sp. F24A a new haloarchaeum isolated from saline soil.</title>
        <authorList>
            <person name="Duran-Viseras A."/>
            <person name="Sanchez-Porro C."/>
            <person name="Ventosa A."/>
        </authorList>
    </citation>
    <scope>NUCLEOTIDE SEQUENCE</scope>
    <source>
        <strain evidence="5">F24A</strain>
    </source>
</reference>
<dbReference type="CDD" id="cd00130">
    <property type="entry name" value="PAS"/>
    <property type="match status" value="2"/>
</dbReference>
<gene>
    <name evidence="5" type="ORF">EGD98_19175</name>
</gene>
<keyword evidence="6" id="KW-1185">Reference proteome</keyword>
<dbReference type="SUPFAM" id="SSF55781">
    <property type="entry name" value="GAF domain-like"/>
    <property type="match status" value="1"/>
</dbReference>
<dbReference type="Gene3D" id="3.30.450.20">
    <property type="entry name" value="PAS domain"/>
    <property type="match status" value="3"/>
</dbReference>
<dbReference type="GO" id="GO:0006355">
    <property type="term" value="P:regulation of DNA-templated transcription"/>
    <property type="evidence" value="ECO:0007669"/>
    <property type="project" value="InterPro"/>
</dbReference>
<accession>A0A8J7YR15</accession>
<dbReference type="InterPro" id="IPR013655">
    <property type="entry name" value="PAS_fold_3"/>
</dbReference>
<organism evidence="5 6">
    <name type="scientific">Haloarcula salinisoli</name>
    <dbReference type="NCBI Taxonomy" id="2487746"/>
    <lineage>
        <taxon>Archaea</taxon>
        <taxon>Methanobacteriati</taxon>
        <taxon>Methanobacteriota</taxon>
        <taxon>Stenosarchaea group</taxon>
        <taxon>Halobacteria</taxon>
        <taxon>Halobacteriales</taxon>
        <taxon>Haloarculaceae</taxon>
        <taxon>Haloarcula</taxon>
    </lineage>
</organism>
<dbReference type="AlphaFoldDB" id="A0A8J7YR15"/>
<dbReference type="InterPro" id="IPR035965">
    <property type="entry name" value="PAS-like_dom_sf"/>
</dbReference>
<dbReference type="NCBIfam" id="TIGR00229">
    <property type="entry name" value="sensory_box"/>
    <property type="match status" value="1"/>
</dbReference>
<dbReference type="InterPro" id="IPR001610">
    <property type="entry name" value="PAC"/>
</dbReference>
<dbReference type="EMBL" id="RKLQ01000005">
    <property type="protein sequence ID" value="MBX0305768.1"/>
    <property type="molecule type" value="Genomic_DNA"/>
</dbReference>
<evidence type="ECO:0000313" key="5">
    <source>
        <dbReference type="EMBL" id="MBX0305768.1"/>
    </source>
</evidence>
<dbReference type="InterPro" id="IPR013767">
    <property type="entry name" value="PAS_fold"/>
</dbReference>
<dbReference type="InterPro" id="IPR007050">
    <property type="entry name" value="HTH_bacterioopsin"/>
</dbReference>
<keyword evidence="2" id="KW-0804">Transcription</keyword>
<dbReference type="Proteomes" id="UP000783863">
    <property type="component" value="Unassembled WGS sequence"/>
</dbReference>
<evidence type="ECO:0000259" key="3">
    <source>
        <dbReference type="PROSITE" id="PS50112"/>
    </source>
</evidence>
<dbReference type="InterPro" id="IPR000014">
    <property type="entry name" value="PAS"/>
</dbReference>
<proteinExistence type="predicted"/>
<keyword evidence="1" id="KW-0805">Transcription regulation</keyword>
<dbReference type="Pfam" id="PF15915">
    <property type="entry name" value="BAT"/>
    <property type="match status" value="1"/>
</dbReference>
<dbReference type="SMART" id="SM00086">
    <property type="entry name" value="PAC"/>
    <property type="match status" value="2"/>
</dbReference>
<dbReference type="InterPro" id="IPR031803">
    <property type="entry name" value="BAT_GAF/HTH-assoc"/>
</dbReference>
<dbReference type="PANTHER" id="PTHR44757:SF2">
    <property type="entry name" value="BIOFILM ARCHITECTURE MAINTENANCE PROTEIN MBAA"/>
    <property type="match status" value="1"/>
</dbReference>
<evidence type="ECO:0000313" key="6">
    <source>
        <dbReference type="Proteomes" id="UP000783863"/>
    </source>
</evidence>
<dbReference type="SUPFAM" id="SSF55785">
    <property type="entry name" value="PYP-like sensor domain (PAS domain)"/>
    <property type="match status" value="3"/>
</dbReference>
<dbReference type="Pfam" id="PF08447">
    <property type="entry name" value="PAS_3"/>
    <property type="match status" value="1"/>
</dbReference>
<evidence type="ECO:0000256" key="2">
    <source>
        <dbReference type="ARBA" id="ARBA00023163"/>
    </source>
</evidence>
<comment type="caution">
    <text evidence="5">The sequence shown here is derived from an EMBL/GenBank/DDBJ whole genome shotgun (WGS) entry which is preliminary data.</text>
</comment>
<protein>
    <submittedName>
        <fullName evidence="5">PAS domain S-box protein</fullName>
    </submittedName>
</protein>
<feature type="domain" description="PAS" evidence="3">
    <location>
        <begin position="286"/>
        <end position="356"/>
    </location>
</feature>
<dbReference type="RefSeq" id="WP_220589961.1">
    <property type="nucleotide sequence ID" value="NZ_RKLQ01000005.1"/>
</dbReference>
<dbReference type="Pfam" id="PF00989">
    <property type="entry name" value="PAS"/>
    <property type="match status" value="1"/>
</dbReference>
<dbReference type="SMART" id="SM00091">
    <property type="entry name" value="PAS"/>
    <property type="match status" value="3"/>
</dbReference>
<name>A0A8J7YR15_9EURY</name>
<evidence type="ECO:0000256" key="1">
    <source>
        <dbReference type="ARBA" id="ARBA00023015"/>
    </source>
</evidence>
<feature type="domain" description="PAC" evidence="4">
    <location>
        <begin position="360"/>
        <end position="411"/>
    </location>
</feature>
<evidence type="ECO:0000259" key="4">
    <source>
        <dbReference type="PROSITE" id="PS50113"/>
    </source>
</evidence>
<dbReference type="Pfam" id="PF04967">
    <property type="entry name" value="HTH_10"/>
    <property type="match status" value="1"/>
</dbReference>
<dbReference type="InterPro" id="IPR052155">
    <property type="entry name" value="Biofilm_reg_signaling"/>
</dbReference>
<dbReference type="PANTHER" id="PTHR44757">
    <property type="entry name" value="DIGUANYLATE CYCLASE DGCP"/>
    <property type="match status" value="1"/>
</dbReference>